<feature type="region of interest" description="Disordered" evidence="1">
    <location>
        <begin position="96"/>
        <end position="169"/>
    </location>
</feature>
<dbReference type="RefSeq" id="WP_263344840.1">
    <property type="nucleotide sequence ID" value="NZ_CP106879.1"/>
</dbReference>
<dbReference type="KEGG" id="cpoi:OE229_00460"/>
<dbReference type="Proteomes" id="UP001062223">
    <property type="component" value="Chromosome"/>
</dbReference>
<protein>
    <submittedName>
        <fullName evidence="2">Uncharacterized protein</fullName>
    </submittedName>
</protein>
<feature type="compositionally biased region" description="Basic and acidic residues" evidence="1">
    <location>
        <begin position="129"/>
        <end position="141"/>
    </location>
</feature>
<name>A0A9Q9P9H1_9MICO</name>
<organism evidence="2 3">
    <name type="scientific">Curtobacterium poinsettiae</name>
    <dbReference type="NCBI Taxonomy" id="159612"/>
    <lineage>
        <taxon>Bacteria</taxon>
        <taxon>Bacillati</taxon>
        <taxon>Actinomycetota</taxon>
        <taxon>Actinomycetes</taxon>
        <taxon>Micrococcales</taxon>
        <taxon>Microbacteriaceae</taxon>
        <taxon>Curtobacterium</taxon>
    </lineage>
</organism>
<evidence type="ECO:0000313" key="2">
    <source>
        <dbReference type="EMBL" id="UYC80966.1"/>
    </source>
</evidence>
<feature type="compositionally biased region" description="Polar residues" evidence="1">
    <location>
        <begin position="143"/>
        <end position="153"/>
    </location>
</feature>
<reference evidence="2" key="1">
    <citation type="submission" date="2022-09" db="EMBL/GenBank/DDBJ databases">
        <title>Taxonomy of Curtobacterium flaccumfaciens.</title>
        <authorList>
            <person name="Osdaghi E."/>
            <person name="Taghavi S.M."/>
            <person name="Hamidizade M."/>
            <person name="Abachi H."/>
            <person name="Fazliarab A."/>
            <person name="Baeyen S."/>
            <person name="Portier P."/>
            <person name="Van Vaerenbergh J."/>
            <person name="Jacques M.-A."/>
        </authorList>
    </citation>
    <scope>NUCLEOTIDE SEQUENCE</scope>
    <source>
        <strain evidence="2">AGQB46</strain>
    </source>
</reference>
<dbReference type="EMBL" id="CP106879">
    <property type="protein sequence ID" value="UYC80966.1"/>
    <property type="molecule type" value="Genomic_DNA"/>
</dbReference>
<gene>
    <name evidence="2" type="ORF">OE229_00460</name>
</gene>
<accession>A0A9Q9P9H1</accession>
<proteinExistence type="predicted"/>
<sequence>MTDARFPERLLSDRRVLRLSADEYRGWSIATIWSVSNRTDGLILVEDLPLVPFMTSAIAEKLETAGLWAKAPGGWLLADFHRDQTSRSDLEVLERARKADREKKQRQRSQKKESLGLSPGHVPGTTQDRTGKARTGQDRPEQNAVTDWNTASIPETDPNPDAVAPGMSSPPLADLRRCAVCERRLSPSSGDLLCSVQDEAHWAHEAAHAI</sequence>
<evidence type="ECO:0000313" key="3">
    <source>
        <dbReference type="Proteomes" id="UP001062223"/>
    </source>
</evidence>
<evidence type="ECO:0000256" key="1">
    <source>
        <dbReference type="SAM" id="MobiDB-lite"/>
    </source>
</evidence>
<dbReference type="AlphaFoldDB" id="A0A9Q9P9H1"/>